<gene>
    <name evidence="1" type="ORF">H8696_02280</name>
</gene>
<dbReference type="EMBL" id="JACRSR010000001">
    <property type="protein sequence ID" value="MBC8530676.1"/>
    <property type="molecule type" value="Genomic_DNA"/>
</dbReference>
<dbReference type="RefSeq" id="WP_249314648.1">
    <property type="nucleotide sequence ID" value="NZ_JACRSR010000001.1"/>
</dbReference>
<keyword evidence="2" id="KW-1185">Reference proteome</keyword>
<organism evidence="1 2">
    <name type="scientific">Gehongia tenuis</name>
    <dbReference type="NCBI Taxonomy" id="2763655"/>
    <lineage>
        <taxon>Bacteria</taxon>
        <taxon>Bacillati</taxon>
        <taxon>Bacillota</taxon>
        <taxon>Clostridia</taxon>
        <taxon>Christensenellales</taxon>
        <taxon>Christensenellaceae</taxon>
        <taxon>Gehongia</taxon>
    </lineage>
</organism>
<evidence type="ECO:0000313" key="2">
    <source>
        <dbReference type="Proteomes" id="UP000623172"/>
    </source>
</evidence>
<protein>
    <submittedName>
        <fullName evidence="1">Uncharacterized protein</fullName>
    </submittedName>
</protein>
<name>A0A926HPY0_9FIRM</name>
<reference evidence="1" key="1">
    <citation type="submission" date="2020-08" db="EMBL/GenBank/DDBJ databases">
        <title>Genome public.</title>
        <authorList>
            <person name="Liu C."/>
            <person name="Sun Q."/>
        </authorList>
    </citation>
    <scope>NUCLEOTIDE SEQUENCE</scope>
    <source>
        <strain evidence="1">NSJ-53</strain>
    </source>
</reference>
<dbReference type="Proteomes" id="UP000623172">
    <property type="component" value="Unassembled WGS sequence"/>
</dbReference>
<sequence>MLVGLGLIALSVLWPRGPEAPERAETSPRGMFEWDEAAVEDPAAAIQLAERLEIGRWYQEFGGYDGAEAFVAALREAGIEVYALLGATEWGFEADGASFIAALREIVTYNRAHPDQPIAGVMADIEPYTQARFKEDPEGSMALYVSGMEKAYGYAKANELTLITCIARHYDDQGLTEGLERLIAASDEVAVMNYDCGGEVAAIRTEAELSLKHGKRLHCILEFQEVGKHGLTEAKTYRNKGLDAAKAAFEAVDAAYPKLDIVWDYHWSQPIREMLEE</sequence>
<evidence type="ECO:0000313" key="1">
    <source>
        <dbReference type="EMBL" id="MBC8530676.1"/>
    </source>
</evidence>
<proteinExistence type="predicted"/>
<dbReference type="AlphaFoldDB" id="A0A926HPY0"/>
<comment type="caution">
    <text evidence="1">The sequence shown here is derived from an EMBL/GenBank/DDBJ whole genome shotgun (WGS) entry which is preliminary data.</text>
</comment>
<accession>A0A926HPY0</accession>